<dbReference type="EMBL" id="JALJOV010001405">
    <property type="protein sequence ID" value="KAK9848339.1"/>
    <property type="molecule type" value="Genomic_DNA"/>
</dbReference>
<gene>
    <name evidence="2" type="ORF">WJX84_010818</name>
</gene>
<feature type="compositionally biased region" description="Basic residues" evidence="1">
    <location>
        <begin position="437"/>
        <end position="450"/>
    </location>
</feature>
<sequence length="450" mass="48068">MLIEGGTWTQTKAASRAVRKICLSMSTSRSVTFDPRDLGTFVELMERATAVLVDAGAIKVLVEMAGGNDATERKEHEPETLAMVAWALGFFAERFKNHGDVILYLGGCKAIVNLLKHESTAVQDAAVFATSSLMKWNLSDVKRSFAHNEGISALLIGLRFQYIHNVMEPKTLRRAFGVLRRLLAPSADNEEAAPRAGEQFFLTTKMVMSDGIPLLLALARMESQEIACLSVAMLQRILSYDTRYKRVVLSVTKDPELIRLIEEGCPGPLPRISDPYPFPSSMSVPAPQAALDEAALQSHTSMPVAFNAQPPLLNTAPSSGTLSGGSTSSNPIIEATTSDAEPSAHSVSNSMSDLEGISGSPQSVLRDRADPDAAASKGGHVPFMPGSTIGGTRPLAEACRAGPAAAQERHRGASRGDPPDRCSDGAAGGFGAPSCRPRPHLRRQPGRQGR</sequence>
<name>A0AAW1SM14_9CHLO</name>
<dbReference type="InterPro" id="IPR016024">
    <property type="entry name" value="ARM-type_fold"/>
</dbReference>
<accession>A0AAW1SM14</accession>
<keyword evidence="3" id="KW-1185">Reference proteome</keyword>
<reference evidence="2 3" key="1">
    <citation type="journal article" date="2024" name="Nat. Commun.">
        <title>Phylogenomics reveals the evolutionary origins of lichenization in chlorophyte algae.</title>
        <authorList>
            <person name="Puginier C."/>
            <person name="Libourel C."/>
            <person name="Otte J."/>
            <person name="Skaloud P."/>
            <person name="Haon M."/>
            <person name="Grisel S."/>
            <person name="Petersen M."/>
            <person name="Berrin J.G."/>
            <person name="Delaux P.M."/>
            <person name="Dal Grande F."/>
            <person name="Keller J."/>
        </authorList>
    </citation>
    <scope>NUCLEOTIDE SEQUENCE [LARGE SCALE GENOMIC DNA]</scope>
    <source>
        <strain evidence="2 3">SAG 2523</strain>
    </source>
</reference>
<dbReference type="InterPro" id="IPR011989">
    <property type="entry name" value="ARM-like"/>
</dbReference>
<evidence type="ECO:0000313" key="3">
    <source>
        <dbReference type="Proteomes" id="UP001485043"/>
    </source>
</evidence>
<dbReference type="SUPFAM" id="SSF48371">
    <property type="entry name" value="ARM repeat"/>
    <property type="match status" value="1"/>
</dbReference>
<organism evidence="2 3">
    <name type="scientific">Apatococcus fuscideae</name>
    <dbReference type="NCBI Taxonomy" id="2026836"/>
    <lineage>
        <taxon>Eukaryota</taxon>
        <taxon>Viridiplantae</taxon>
        <taxon>Chlorophyta</taxon>
        <taxon>core chlorophytes</taxon>
        <taxon>Trebouxiophyceae</taxon>
        <taxon>Chlorellales</taxon>
        <taxon>Chlorellaceae</taxon>
        <taxon>Apatococcus</taxon>
    </lineage>
</organism>
<evidence type="ECO:0000256" key="1">
    <source>
        <dbReference type="SAM" id="MobiDB-lite"/>
    </source>
</evidence>
<proteinExistence type="predicted"/>
<dbReference type="Proteomes" id="UP001485043">
    <property type="component" value="Unassembled WGS sequence"/>
</dbReference>
<evidence type="ECO:0000313" key="2">
    <source>
        <dbReference type="EMBL" id="KAK9848339.1"/>
    </source>
</evidence>
<comment type="caution">
    <text evidence="2">The sequence shown here is derived from an EMBL/GenBank/DDBJ whole genome shotgun (WGS) entry which is preliminary data.</text>
</comment>
<protein>
    <submittedName>
        <fullName evidence="2">Uncharacterized protein</fullName>
    </submittedName>
</protein>
<feature type="compositionally biased region" description="Polar residues" evidence="1">
    <location>
        <begin position="335"/>
        <end position="352"/>
    </location>
</feature>
<feature type="region of interest" description="Disordered" evidence="1">
    <location>
        <begin position="309"/>
        <end position="450"/>
    </location>
</feature>
<dbReference type="Gene3D" id="1.25.10.10">
    <property type="entry name" value="Leucine-rich Repeat Variant"/>
    <property type="match status" value="1"/>
</dbReference>
<feature type="compositionally biased region" description="Low complexity" evidence="1">
    <location>
        <begin position="318"/>
        <end position="329"/>
    </location>
</feature>
<dbReference type="AlphaFoldDB" id="A0AAW1SM14"/>